<dbReference type="Gene3D" id="2.60.120.460">
    <property type="entry name" value="YjbQ-like"/>
    <property type="match status" value="1"/>
</dbReference>
<comment type="similarity">
    <text evidence="1">Belongs to the UPF0047 family.</text>
</comment>
<dbReference type="PANTHER" id="PTHR30615">
    <property type="entry name" value="UNCHARACTERIZED PROTEIN YJBQ-RELATED"/>
    <property type="match status" value="1"/>
</dbReference>
<accession>A0A5D0MGR3</accession>
<dbReference type="NCBIfam" id="TIGR00149">
    <property type="entry name" value="TIGR00149_YjbQ"/>
    <property type="match status" value="1"/>
</dbReference>
<sequence>MKTINISTSSRSDMVDITSKIQRIVDDLKIDNGVVTVYVPHTTCAVTINEGADPSVQKDIMKELDKVIPWNDNYKHREGNSAAHIKTSLVGSSENIIIENGQIQLGTWQKIFLCEYDGPRTRKVWIKKI</sequence>
<comment type="caution">
    <text evidence="2">The sequence shown here is derived from an EMBL/GenBank/DDBJ whole genome shotgun (WGS) entry which is preliminary data.</text>
</comment>
<proteinExistence type="inferred from homology"/>
<dbReference type="AlphaFoldDB" id="A0A5D0MGR3"/>
<gene>
    <name evidence="2" type="ORF">FXF47_09230</name>
</gene>
<dbReference type="PIRSF" id="PIRSF004681">
    <property type="entry name" value="UCP004681"/>
    <property type="match status" value="1"/>
</dbReference>
<evidence type="ECO:0000313" key="2">
    <source>
        <dbReference type="EMBL" id="TYB30438.1"/>
    </source>
</evidence>
<organism evidence="2 3">
    <name type="scientific">Candidatus Mcinerneyibacterium aminivorans</name>
    <dbReference type="NCBI Taxonomy" id="2703815"/>
    <lineage>
        <taxon>Bacteria</taxon>
        <taxon>Candidatus Macinerneyibacteriota</taxon>
        <taxon>Candidatus Mcinerneyibacteria</taxon>
        <taxon>Candidatus Mcinerneyibacteriales</taxon>
        <taxon>Candidatus Mcinerneyibacteriaceae</taxon>
        <taxon>Candidatus Mcinerneyibacterium</taxon>
    </lineage>
</organism>
<dbReference type="InterPro" id="IPR001602">
    <property type="entry name" value="UPF0047_YjbQ-like"/>
</dbReference>
<dbReference type="EMBL" id="VSIX01000136">
    <property type="protein sequence ID" value="TYB30438.1"/>
    <property type="molecule type" value="Genomic_DNA"/>
</dbReference>
<dbReference type="PANTHER" id="PTHR30615:SF8">
    <property type="entry name" value="UPF0047 PROTEIN C4A8.02C"/>
    <property type="match status" value="1"/>
</dbReference>
<evidence type="ECO:0000256" key="1">
    <source>
        <dbReference type="ARBA" id="ARBA00005534"/>
    </source>
</evidence>
<name>A0A5D0MGR3_9BACT</name>
<reference evidence="2" key="1">
    <citation type="submission" date="2019-08" db="EMBL/GenBank/DDBJ databases">
        <title>Genomic characterization of a novel candidate phylum (ARYD3) from a high temperature, high salinity tertiary oil reservoir in north central Oklahoma, USA.</title>
        <authorList>
            <person name="Youssef N.H."/>
            <person name="Yadav A."/>
            <person name="Elshahed M.S."/>
        </authorList>
    </citation>
    <scope>NUCLEOTIDE SEQUENCE [LARGE SCALE GENOMIC DNA]</scope>
    <source>
        <strain evidence="2">ARYD3</strain>
    </source>
</reference>
<dbReference type="PROSITE" id="PS01314">
    <property type="entry name" value="UPF0047"/>
    <property type="match status" value="1"/>
</dbReference>
<dbReference type="SUPFAM" id="SSF111038">
    <property type="entry name" value="YjbQ-like"/>
    <property type="match status" value="1"/>
</dbReference>
<protein>
    <submittedName>
        <fullName evidence="2">YjbQ family protein</fullName>
    </submittedName>
</protein>
<dbReference type="Pfam" id="PF01894">
    <property type="entry name" value="YjbQ"/>
    <property type="match status" value="1"/>
</dbReference>
<dbReference type="InterPro" id="IPR035917">
    <property type="entry name" value="YjbQ-like_sf"/>
</dbReference>
<evidence type="ECO:0000313" key="3">
    <source>
        <dbReference type="Proteomes" id="UP000324143"/>
    </source>
</evidence>
<dbReference type="Proteomes" id="UP000324143">
    <property type="component" value="Unassembled WGS sequence"/>
</dbReference>
<keyword evidence="3" id="KW-1185">Reference proteome</keyword>